<dbReference type="Pfam" id="PF00300">
    <property type="entry name" value="His_Phos_1"/>
    <property type="match status" value="1"/>
</dbReference>
<sequence length="151" mass="16564">MQILILRHGEADPYARPDCQRRLTGRGILETEAILSRQLPSLQSVTQIWASPYVRAQETARLVQKILPGIEVQTTDLLVPEANPQRLANAIEAAEMDSVLLVSHQPLVGVFLDWLAGLEPGSHRLGTSALACVETEVIAADCGHLQWVDQP</sequence>
<dbReference type="CDD" id="cd07067">
    <property type="entry name" value="HP_PGM_like"/>
    <property type="match status" value="1"/>
</dbReference>
<dbReference type="SMART" id="SM00855">
    <property type="entry name" value="PGAM"/>
    <property type="match status" value="1"/>
</dbReference>
<reference evidence="2" key="1">
    <citation type="journal article" date="2019" name="Int. J. Syst. Evol. Microbiol.">
        <title>The Global Catalogue of Microorganisms (GCM) 10K type strain sequencing project: providing services to taxonomists for standard genome sequencing and annotation.</title>
        <authorList>
            <consortium name="The Broad Institute Genomics Platform"/>
            <consortium name="The Broad Institute Genome Sequencing Center for Infectious Disease"/>
            <person name="Wu L."/>
            <person name="Ma J."/>
        </authorList>
    </citation>
    <scope>NUCLEOTIDE SEQUENCE [LARGE SCALE GENOMIC DNA]</scope>
    <source>
        <strain evidence="2">JCM 19134</strain>
    </source>
</reference>
<dbReference type="EMBL" id="BAABLX010000079">
    <property type="protein sequence ID" value="GAA4960950.1"/>
    <property type="molecule type" value="Genomic_DNA"/>
</dbReference>
<evidence type="ECO:0000313" key="1">
    <source>
        <dbReference type="EMBL" id="GAA4960950.1"/>
    </source>
</evidence>
<dbReference type="GO" id="GO:0005737">
    <property type="term" value="C:cytoplasm"/>
    <property type="evidence" value="ECO:0007669"/>
    <property type="project" value="InterPro"/>
</dbReference>
<evidence type="ECO:0000313" key="2">
    <source>
        <dbReference type="Proteomes" id="UP001409585"/>
    </source>
</evidence>
<protein>
    <submittedName>
        <fullName evidence="1">Phosphohistidine phosphatase SixA</fullName>
    </submittedName>
</protein>
<comment type="caution">
    <text evidence="1">The sequence shown here is derived from an EMBL/GenBank/DDBJ whole genome shotgun (WGS) entry which is preliminary data.</text>
</comment>
<dbReference type="InterPro" id="IPR013078">
    <property type="entry name" value="His_Pase_superF_clade-1"/>
</dbReference>
<dbReference type="AlphaFoldDB" id="A0AAV3UAD7"/>
<dbReference type="NCBIfam" id="TIGR00249">
    <property type="entry name" value="sixA"/>
    <property type="match status" value="1"/>
</dbReference>
<name>A0AAV3UAD7_9ALTE</name>
<dbReference type="GO" id="GO:0101006">
    <property type="term" value="F:protein histidine phosphatase activity"/>
    <property type="evidence" value="ECO:0007669"/>
    <property type="project" value="InterPro"/>
</dbReference>
<dbReference type="InterPro" id="IPR004449">
    <property type="entry name" value="SixA"/>
</dbReference>
<dbReference type="InterPro" id="IPR029033">
    <property type="entry name" value="His_PPase_superfam"/>
</dbReference>
<keyword evidence="2" id="KW-1185">Reference proteome</keyword>
<dbReference type="Gene3D" id="3.40.50.1240">
    <property type="entry name" value="Phosphoglycerate mutase-like"/>
    <property type="match status" value="1"/>
</dbReference>
<organism evidence="1 2">
    <name type="scientific">Halioxenophilus aromaticivorans</name>
    <dbReference type="NCBI Taxonomy" id="1306992"/>
    <lineage>
        <taxon>Bacteria</taxon>
        <taxon>Pseudomonadati</taxon>
        <taxon>Pseudomonadota</taxon>
        <taxon>Gammaproteobacteria</taxon>
        <taxon>Alteromonadales</taxon>
        <taxon>Alteromonadaceae</taxon>
        <taxon>Halioxenophilus</taxon>
    </lineage>
</organism>
<accession>A0AAV3UAD7</accession>
<dbReference type="SUPFAM" id="SSF53254">
    <property type="entry name" value="Phosphoglycerate mutase-like"/>
    <property type="match status" value="1"/>
</dbReference>
<gene>
    <name evidence="1" type="primary">sixA</name>
    <name evidence="1" type="ORF">GCM10025791_47980</name>
</gene>
<proteinExistence type="predicted"/>
<dbReference type="RefSeq" id="WP_345427945.1">
    <property type="nucleotide sequence ID" value="NZ_AP031496.1"/>
</dbReference>
<dbReference type="Proteomes" id="UP001409585">
    <property type="component" value="Unassembled WGS sequence"/>
</dbReference>